<comment type="cofactor">
    <cofactor evidence="6">
        <name>Mg(2+)</name>
        <dbReference type="ChEBI" id="CHEBI:18420"/>
    </cofactor>
    <text evidence="6">Binds 1 Mg(2+) ion per trimer.</text>
</comment>
<organism evidence="8 9">
    <name type="scientific">Faecalibacterium gallinarum</name>
    <dbReference type="NCBI Taxonomy" id="2903556"/>
    <lineage>
        <taxon>Bacteria</taxon>
        <taxon>Bacillati</taxon>
        <taxon>Bacillota</taxon>
        <taxon>Clostridia</taxon>
        <taxon>Eubacteriales</taxon>
        <taxon>Oscillospiraceae</taxon>
        <taxon>Faecalibacterium</taxon>
    </lineage>
</organism>
<keyword evidence="6" id="KW-0479">Metal-binding</keyword>
<keyword evidence="3" id="KW-0808">Transferase</keyword>
<evidence type="ECO:0000256" key="6">
    <source>
        <dbReference type="PIRSR" id="PIRSR000699-2"/>
    </source>
</evidence>
<dbReference type="InterPro" id="IPR036542">
    <property type="entry name" value="PTS_IIA_lac/cel_sf"/>
</dbReference>
<dbReference type="PIRSF" id="PIRSF000699">
    <property type="entry name" value="PTS_IILac_III"/>
    <property type="match status" value="1"/>
</dbReference>
<evidence type="ECO:0000256" key="3">
    <source>
        <dbReference type="ARBA" id="ARBA00022679"/>
    </source>
</evidence>
<protein>
    <submittedName>
        <fullName evidence="8">PTS cellobiose IIA component</fullName>
    </submittedName>
</protein>
<evidence type="ECO:0000313" key="9">
    <source>
        <dbReference type="Proteomes" id="UP001055185"/>
    </source>
</evidence>
<evidence type="ECO:0000256" key="5">
    <source>
        <dbReference type="PIRSR" id="PIRSR000699-1"/>
    </source>
</evidence>
<accession>A0AA37IXT7</accession>
<keyword evidence="2" id="KW-0762">Sugar transport</keyword>
<keyword evidence="9" id="KW-1185">Reference proteome</keyword>
<dbReference type="PANTHER" id="PTHR34382:SF7">
    <property type="entry name" value="PTS SYSTEM N,N'-DIACETYLCHITOBIOSE-SPECIFIC EIIA COMPONENT"/>
    <property type="match status" value="1"/>
</dbReference>
<comment type="caution">
    <text evidence="8">The sequence shown here is derived from an EMBL/GenBank/DDBJ whole genome shotgun (WGS) entry which is preliminary data.</text>
</comment>
<proteinExistence type="predicted"/>
<dbReference type="Pfam" id="PF02255">
    <property type="entry name" value="PTS_IIA"/>
    <property type="match status" value="1"/>
</dbReference>
<name>A0AA37IXT7_9FIRM</name>
<dbReference type="PANTHER" id="PTHR34382">
    <property type="entry name" value="PTS SYSTEM N,N'-DIACETYLCHITOBIOSE-SPECIFIC EIIA COMPONENT"/>
    <property type="match status" value="1"/>
</dbReference>
<keyword evidence="1" id="KW-0813">Transport</keyword>
<dbReference type="InterPro" id="IPR003188">
    <property type="entry name" value="PTS_IIA_lac/cel"/>
</dbReference>
<dbReference type="AlphaFoldDB" id="A0AA37IXT7"/>
<dbReference type="RefSeq" id="WP_238316502.1">
    <property type="nucleotide sequence ID" value="NZ_BQKV01000027.1"/>
</dbReference>
<evidence type="ECO:0000256" key="7">
    <source>
        <dbReference type="PROSITE-ProRule" id="PRU00418"/>
    </source>
</evidence>
<feature type="active site" description="Tele-phosphohistidine intermediate" evidence="5">
    <location>
        <position position="78"/>
    </location>
</feature>
<dbReference type="SUPFAM" id="SSF46973">
    <property type="entry name" value="Enzyme IIa from lactose specific PTS, IIa-lac"/>
    <property type="match status" value="1"/>
</dbReference>
<evidence type="ECO:0000256" key="2">
    <source>
        <dbReference type="ARBA" id="ARBA00022597"/>
    </source>
</evidence>
<dbReference type="Gene3D" id="1.20.58.80">
    <property type="entry name" value="Phosphotransferase system, lactose/cellobiose-type IIA subunit"/>
    <property type="match status" value="1"/>
</dbReference>
<feature type="modified residue" description="Phosphohistidine; by HPr" evidence="7">
    <location>
        <position position="78"/>
    </location>
</feature>
<dbReference type="CDD" id="cd00215">
    <property type="entry name" value="PTS_IIA_lac"/>
    <property type="match status" value="1"/>
</dbReference>
<evidence type="ECO:0000313" key="8">
    <source>
        <dbReference type="EMBL" id="GJN64271.1"/>
    </source>
</evidence>
<dbReference type="EMBL" id="BQKV01000027">
    <property type="protein sequence ID" value="GJN64271.1"/>
    <property type="molecule type" value="Genomic_DNA"/>
</dbReference>
<dbReference type="GO" id="GO:0046872">
    <property type="term" value="F:metal ion binding"/>
    <property type="evidence" value="ECO:0007669"/>
    <property type="project" value="UniProtKB-KW"/>
</dbReference>
<evidence type="ECO:0000256" key="4">
    <source>
        <dbReference type="ARBA" id="ARBA00022683"/>
    </source>
</evidence>
<dbReference type="Proteomes" id="UP001055185">
    <property type="component" value="Unassembled WGS sequence"/>
</dbReference>
<gene>
    <name evidence="8" type="primary">celC_1</name>
    <name evidence="8" type="ORF">JCM17207_08960</name>
</gene>
<dbReference type="GO" id="GO:0016740">
    <property type="term" value="F:transferase activity"/>
    <property type="evidence" value="ECO:0007669"/>
    <property type="project" value="UniProtKB-KW"/>
</dbReference>
<reference evidence="8" key="1">
    <citation type="journal article" date="2022" name="Int. J. Syst. Evol. Microbiol.">
        <title>Genome-based, phenotypic and chemotaxonomic classification of Faecalibacterium strains: proposal of three novel species Faecalibacterium duncaniae sp. nov., Faecalibacterium hattorii sp. nov. and Faecalibacterium gallinarum sp. nov. .</title>
        <authorList>
            <person name="Sakamoto M."/>
            <person name="Sakurai N."/>
            <person name="Tanno H."/>
            <person name="Iino T."/>
            <person name="Ohkuma M."/>
            <person name="Endo A."/>
        </authorList>
    </citation>
    <scope>NUCLEOTIDE SEQUENCE</scope>
    <source>
        <strain evidence="8">JCM 17207</strain>
    </source>
</reference>
<keyword evidence="4" id="KW-0598">Phosphotransferase system</keyword>
<dbReference type="PROSITE" id="PS51095">
    <property type="entry name" value="PTS_EIIA_TYPE_3"/>
    <property type="match status" value="1"/>
</dbReference>
<keyword evidence="6" id="KW-0460">Magnesium</keyword>
<feature type="binding site" evidence="6">
    <location>
        <position position="81"/>
    </location>
    <ligand>
        <name>Mg(2+)</name>
        <dbReference type="ChEBI" id="CHEBI:18420"/>
        <note>ligand shared between all trimeric partners</note>
    </ligand>
</feature>
<evidence type="ECO:0000256" key="1">
    <source>
        <dbReference type="ARBA" id="ARBA00022448"/>
    </source>
</evidence>
<dbReference type="GO" id="GO:0009401">
    <property type="term" value="P:phosphoenolpyruvate-dependent sugar phosphotransferase system"/>
    <property type="evidence" value="ECO:0007669"/>
    <property type="project" value="UniProtKB-KW"/>
</dbReference>
<sequence>MDENLTDAIVMNLVVNSGEARSLAMEAIELAQQGQFDEADAKIAAAHETINAAHNFQTELVQTEINGGSVPMSLLMCHGQDHLMTAMVVIDLAEKFIAVYRKMAQ</sequence>